<dbReference type="InterPro" id="IPR036163">
    <property type="entry name" value="HMA_dom_sf"/>
</dbReference>
<organism evidence="3 4">
    <name type="scientific">Dietzia timorensis</name>
    <dbReference type="NCBI Taxonomy" id="499555"/>
    <lineage>
        <taxon>Bacteria</taxon>
        <taxon>Bacillati</taxon>
        <taxon>Actinomycetota</taxon>
        <taxon>Actinomycetes</taxon>
        <taxon>Mycobacteriales</taxon>
        <taxon>Dietziaceae</taxon>
        <taxon>Dietzia</taxon>
    </lineage>
</organism>
<dbReference type="InterPro" id="IPR017969">
    <property type="entry name" value="Heavy-metal-associated_CS"/>
</dbReference>
<feature type="domain" description="HMA" evidence="2">
    <location>
        <begin position="1"/>
        <end position="66"/>
    </location>
</feature>
<evidence type="ECO:0000313" key="3">
    <source>
        <dbReference type="EMBL" id="ANI91517.1"/>
    </source>
</evidence>
<evidence type="ECO:0000256" key="1">
    <source>
        <dbReference type="ARBA" id="ARBA00022723"/>
    </source>
</evidence>
<dbReference type="GO" id="GO:0006825">
    <property type="term" value="P:copper ion transport"/>
    <property type="evidence" value="ECO:0007669"/>
    <property type="project" value="InterPro"/>
</dbReference>
<reference evidence="3 4" key="1">
    <citation type="submission" date="2016-06" db="EMBL/GenBank/DDBJ databases">
        <title>Complete genome sequence of a saline-alkali tolerant type strain Dietzia timorensis ID05-A0528T.</title>
        <authorList>
            <person name="Wu X."/>
        </authorList>
    </citation>
    <scope>NUCLEOTIDE SEQUENCE [LARGE SCALE GENOMIC DNA]</scope>
    <source>
        <strain evidence="3 4">ID05-A0528</strain>
    </source>
</reference>
<dbReference type="RefSeq" id="WP_067472601.1">
    <property type="nucleotide sequence ID" value="NZ_CP015961.1"/>
</dbReference>
<protein>
    <submittedName>
        <fullName evidence="3">Copper chaperone CopZ</fullName>
    </submittedName>
</protein>
<dbReference type="AlphaFoldDB" id="A0A173LJS2"/>
<dbReference type="EMBL" id="CP015961">
    <property type="protein sequence ID" value="ANI91517.1"/>
    <property type="molecule type" value="Genomic_DNA"/>
</dbReference>
<keyword evidence="4" id="KW-1185">Reference proteome</keyword>
<dbReference type="STRING" id="499555.BJL86_0715"/>
<name>A0A173LJS2_9ACTN</name>
<dbReference type="OrthoDB" id="9813965at2"/>
<dbReference type="PROSITE" id="PS01047">
    <property type="entry name" value="HMA_1"/>
    <property type="match status" value="1"/>
</dbReference>
<dbReference type="PRINTS" id="PR00944">
    <property type="entry name" value="CUEXPORT"/>
</dbReference>
<proteinExistence type="predicted"/>
<dbReference type="CDD" id="cd00371">
    <property type="entry name" value="HMA"/>
    <property type="match status" value="1"/>
</dbReference>
<keyword evidence="1" id="KW-0479">Metal-binding</keyword>
<dbReference type="Gene3D" id="3.30.70.100">
    <property type="match status" value="1"/>
</dbReference>
<dbReference type="PROSITE" id="PS50846">
    <property type="entry name" value="HMA_2"/>
    <property type="match status" value="1"/>
</dbReference>
<dbReference type="InterPro" id="IPR006121">
    <property type="entry name" value="HMA_dom"/>
</dbReference>
<dbReference type="Proteomes" id="UP000186104">
    <property type="component" value="Chromosome"/>
</dbReference>
<accession>A0A173LJS2</accession>
<gene>
    <name evidence="3" type="ORF">BJL86_0715</name>
</gene>
<dbReference type="Pfam" id="PF00403">
    <property type="entry name" value="HMA"/>
    <property type="match status" value="1"/>
</dbReference>
<evidence type="ECO:0000259" key="2">
    <source>
        <dbReference type="PROSITE" id="PS50846"/>
    </source>
</evidence>
<sequence length="79" mass="7927">MKTTVNVQGMTCQHCVGSVSGALGDLPNVQGVVVDLGSGDVEITSDVEIPQSSIEDAVKGAGYSVAPEGEPGLGDNLLI</sequence>
<evidence type="ECO:0000313" key="4">
    <source>
        <dbReference type="Proteomes" id="UP000186104"/>
    </source>
</evidence>
<dbReference type="GO" id="GO:0005507">
    <property type="term" value="F:copper ion binding"/>
    <property type="evidence" value="ECO:0007669"/>
    <property type="project" value="InterPro"/>
</dbReference>
<dbReference type="SUPFAM" id="SSF55008">
    <property type="entry name" value="HMA, heavy metal-associated domain"/>
    <property type="match status" value="1"/>
</dbReference>
<dbReference type="KEGG" id="dtm:BJL86_0715"/>
<dbReference type="InterPro" id="IPR000428">
    <property type="entry name" value="Cu-bd"/>
</dbReference>